<keyword evidence="2" id="KW-1185">Reference proteome</keyword>
<accession>A0ACC2X7S6</accession>
<proteinExistence type="predicted"/>
<evidence type="ECO:0000313" key="2">
    <source>
        <dbReference type="Proteomes" id="UP001243375"/>
    </source>
</evidence>
<protein>
    <submittedName>
        <fullName evidence="1">Uncharacterized protein</fullName>
    </submittedName>
</protein>
<evidence type="ECO:0000313" key="1">
    <source>
        <dbReference type="EMBL" id="KAJ9119645.1"/>
    </source>
</evidence>
<comment type="caution">
    <text evidence="1">The sequence shown here is derived from an EMBL/GenBank/DDBJ whole genome shotgun (WGS) entry which is preliminary data.</text>
</comment>
<organism evidence="1 2">
    <name type="scientific">Naganishia vaughanmartiniae</name>
    <dbReference type="NCBI Taxonomy" id="1424756"/>
    <lineage>
        <taxon>Eukaryota</taxon>
        <taxon>Fungi</taxon>
        <taxon>Dikarya</taxon>
        <taxon>Basidiomycota</taxon>
        <taxon>Agaricomycotina</taxon>
        <taxon>Tremellomycetes</taxon>
        <taxon>Filobasidiales</taxon>
        <taxon>Filobasidiaceae</taxon>
        <taxon>Naganishia</taxon>
    </lineage>
</organism>
<reference evidence="1" key="1">
    <citation type="submission" date="2023-04" db="EMBL/GenBank/DDBJ databases">
        <title>Draft Genome sequencing of Naganishia species isolated from polar environments using Oxford Nanopore Technology.</title>
        <authorList>
            <person name="Leo P."/>
            <person name="Venkateswaran K."/>
        </authorList>
    </citation>
    <scope>NUCLEOTIDE SEQUENCE</scope>
    <source>
        <strain evidence="1">MNA-CCFEE 5425</strain>
    </source>
</reference>
<name>A0ACC2X7S6_9TREE</name>
<gene>
    <name evidence="1" type="ORF">QFC22_003355</name>
</gene>
<sequence>MSTDEVLNQIPFVEHPSDGSTRRSASHGDSVSASDEEMLPLTPSSGIVSRSGLDDETAAKKDHPVADVDMSHGTEQTAAASMEADPRGRMGSRQANKEEEDEAAQYTQPAEFYPHEHVNKQMLSWTIEAGVGCTPQEDPYATRGIPVFRPTMEEFADFEGYMEKVAPWGHRSGIVKVIPPKEWTESLPQITAEQLEHVKIKGAIQQNMQGRAGMYRANNIEKNKMKGLSVKDWWEKCQSKAHQGPGPKDISLGVRGGRQEDPSPSKRSTAGKRKRSMSVASSKGVMADSVSVREDTANDDASKATEDTETMSSDLSSRLTTEEPMKETETTTDPWYKTFDLLKDWLPPDTTLEDFNVEACRELERKFWRGLSIGEPSWYGADLKGSLFTEETTAWNVASLPNVLNRLNLKRKVPGVNTPYLYFGMWAAAFAWHVEDMDLYSINYIHAGTPKFWYAIPQGKAETFERHMAGYFGQDAQRCDQFLRHKSFVVSPSKLGGDSCRPNFLVQKQGEFVITYPKGYHAGFNGGFNIAESIK</sequence>
<dbReference type="Proteomes" id="UP001243375">
    <property type="component" value="Unassembled WGS sequence"/>
</dbReference>
<dbReference type="EMBL" id="JASBWU010000008">
    <property type="protein sequence ID" value="KAJ9119645.1"/>
    <property type="molecule type" value="Genomic_DNA"/>
</dbReference>